<evidence type="ECO:0000256" key="1">
    <source>
        <dbReference type="ARBA" id="ARBA00008023"/>
    </source>
</evidence>
<evidence type="ECO:0000256" key="7">
    <source>
        <dbReference type="ARBA" id="ARBA00023080"/>
    </source>
</evidence>
<feature type="binding site" evidence="10">
    <location>
        <position position="196"/>
    </location>
    <ligand>
        <name>substrate</name>
    </ligand>
</feature>
<dbReference type="AlphaFoldDB" id="A0A7G5C3I9"/>
<dbReference type="PANTHER" id="PTHR11067:SF9">
    <property type="entry name" value="INOSINE TRIPHOSPHATE PYROPHOSPHATASE"/>
    <property type="match status" value="1"/>
</dbReference>
<evidence type="ECO:0000256" key="4">
    <source>
        <dbReference type="ARBA" id="ARBA00022741"/>
    </source>
</evidence>
<dbReference type="GO" id="GO:0035870">
    <property type="term" value="F:dITP diphosphatase activity"/>
    <property type="evidence" value="ECO:0007669"/>
    <property type="project" value="UniProtKB-UniRule"/>
</dbReference>
<dbReference type="NCBIfam" id="TIGR00042">
    <property type="entry name" value="RdgB/HAM1 family non-canonical purine NTP pyrophosphatase"/>
    <property type="match status" value="1"/>
</dbReference>
<evidence type="ECO:0000256" key="9">
    <source>
        <dbReference type="ARBA" id="ARBA00052017"/>
    </source>
</evidence>
<dbReference type="GO" id="GO:0046872">
    <property type="term" value="F:metal ion binding"/>
    <property type="evidence" value="ECO:0007669"/>
    <property type="project" value="UniProtKB-KW"/>
</dbReference>
<keyword evidence="7 10" id="KW-0546">Nucleotide metabolism</keyword>
<dbReference type="GO" id="GO:0000166">
    <property type="term" value="F:nucleotide binding"/>
    <property type="evidence" value="ECO:0007669"/>
    <property type="project" value="UniProtKB-KW"/>
</dbReference>
<keyword evidence="13" id="KW-1185">Reference proteome</keyword>
<dbReference type="InterPro" id="IPR029001">
    <property type="entry name" value="ITPase-like_fam"/>
</dbReference>
<dbReference type="HAMAP" id="MF_01405">
    <property type="entry name" value="Non_canon_purine_NTPase"/>
    <property type="match status" value="1"/>
</dbReference>
<dbReference type="Proteomes" id="UP000515679">
    <property type="component" value="Chromosome"/>
</dbReference>
<accession>A0A7G5C3I9</accession>
<name>A0A7G5C3I9_9BACL</name>
<keyword evidence="6 10" id="KW-0460">Magnesium</keyword>
<feature type="binding site" evidence="10">
    <location>
        <position position="75"/>
    </location>
    <ligand>
        <name>substrate</name>
    </ligand>
</feature>
<dbReference type="GO" id="GO:0036222">
    <property type="term" value="F:XTP diphosphatase activity"/>
    <property type="evidence" value="ECO:0007669"/>
    <property type="project" value="UniProtKB-UniRule"/>
</dbReference>
<dbReference type="FunFam" id="3.90.950.10:FF:000001">
    <property type="entry name" value="dITP/XTP pyrophosphatase"/>
    <property type="match status" value="1"/>
</dbReference>
<dbReference type="CDD" id="cd00515">
    <property type="entry name" value="HAM1"/>
    <property type="match status" value="1"/>
</dbReference>
<proteinExistence type="inferred from homology"/>
<reference evidence="12 13" key="1">
    <citation type="submission" date="2019-07" db="EMBL/GenBank/DDBJ databases">
        <authorList>
            <person name="Kim J.K."/>
            <person name="Cheong H.-M."/>
            <person name="Choi Y."/>
            <person name="Hwang K.J."/>
            <person name="Lee S."/>
            <person name="Choi C."/>
        </authorList>
    </citation>
    <scope>NUCLEOTIDE SEQUENCE [LARGE SCALE GENOMIC DNA]</scope>
    <source>
        <strain evidence="12 13">KS 22</strain>
    </source>
</reference>
<dbReference type="GO" id="GO:0005829">
    <property type="term" value="C:cytosol"/>
    <property type="evidence" value="ECO:0007669"/>
    <property type="project" value="TreeGrafter"/>
</dbReference>
<evidence type="ECO:0000256" key="11">
    <source>
        <dbReference type="RuleBase" id="RU003781"/>
    </source>
</evidence>
<evidence type="ECO:0000313" key="13">
    <source>
        <dbReference type="Proteomes" id="UP000515679"/>
    </source>
</evidence>
<feature type="binding site" evidence="10">
    <location>
        <begin position="12"/>
        <end position="17"/>
    </location>
    <ligand>
        <name>substrate</name>
    </ligand>
</feature>
<sequence>MIGKGSTLIIATRNRGKTKEFREAFERIGIAVKDLHDVEGIPDIEETGVTFAENAWLKAKAVADIVGLPVLADDSGLCVDALDGAPGVYSARYAGPSAGDSANNEKLLRELALLGVGESSKGVAGSSQEPKLLSAARFVCALVLYDPADGGKLEAEGAVEGHIMSEARGADGFGYDPLFWVSSHGRSMAELSLSEKNEISHRGQALRRLLALIVE</sequence>
<feature type="binding site" evidence="10">
    <location>
        <begin position="201"/>
        <end position="202"/>
    </location>
    <ligand>
        <name>substrate</name>
    </ligand>
</feature>
<dbReference type="KEGG" id="cchl:FPL14_23320"/>
<evidence type="ECO:0000256" key="10">
    <source>
        <dbReference type="HAMAP-Rule" id="MF_01405"/>
    </source>
</evidence>
<keyword evidence="5 10" id="KW-0378">Hydrolase</keyword>
<comment type="cofactor">
    <cofactor evidence="10">
        <name>Mg(2+)</name>
        <dbReference type="ChEBI" id="CHEBI:18420"/>
    </cofactor>
    <text evidence="10">Binds 1 Mg(2+) ion per subunit.</text>
</comment>
<dbReference type="EMBL" id="CP041969">
    <property type="protein sequence ID" value="QMV43773.1"/>
    <property type="molecule type" value="Genomic_DNA"/>
</dbReference>
<dbReference type="Pfam" id="PF01725">
    <property type="entry name" value="Ham1p_like"/>
    <property type="match status" value="1"/>
</dbReference>
<evidence type="ECO:0000313" key="12">
    <source>
        <dbReference type="EMBL" id="QMV43773.1"/>
    </source>
</evidence>
<comment type="catalytic activity">
    <reaction evidence="9 10">
        <text>XTP + H2O = XMP + diphosphate + H(+)</text>
        <dbReference type="Rhea" id="RHEA:28610"/>
        <dbReference type="ChEBI" id="CHEBI:15377"/>
        <dbReference type="ChEBI" id="CHEBI:15378"/>
        <dbReference type="ChEBI" id="CHEBI:33019"/>
        <dbReference type="ChEBI" id="CHEBI:57464"/>
        <dbReference type="ChEBI" id="CHEBI:61314"/>
        <dbReference type="EC" id="3.6.1.66"/>
    </reaction>
</comment>
<dbReference type="SUPFAM" id="SSF52972">
    <property type="entry name" value="ITPase-like"/>
    <property type="match status" value="1"/>
</dbReference>
<dbReference type="InterPro" id="IPR020922">
    <property type="entry name" value="dITP/XTP_pyrophosphatase"/>
</dbReference>
<comment type="function">
    <text evidence="10">Pyrophosphatase that catalyzes the hydrolysis of nucleoside triphosphates to their monophosphate derivatives, with a high preference for the non-canonical purine nucleotides XTP (xanthosine triphosphate), dITP (deoxyinosine triphosphate) and ITP. Seems to function as a house-cleaning enzyme that removes non-canonical purine nucleotides from the nucleotide pool, thus preventing their incorporation into DNA/RNA and avoiding chromosomal lesions.</text>
</comment>
<dbReference type="RefSeq" id="WP_182300013.1">
    <property type="nucleotide sequence ID" value="NZ_CP041969.1"/>
</dbReference>
<evidence type="ECO:0000256" key="2">
    <source>
        <dbReference type="ARBA" id="ARBA00011738"/>
    </source>
</evidence>
<protein>
    <recommendedName>
        <fullName evidence="10">dITP/XTP pyrophosphatase</fullName>
        <ecNumber evidence="10">3.6.1.66</ecNumber>
    </recommendedName>
    <alternativeName>
        <fullName evidence="10">Non-canonical purine NTP pyrophosphatase</fullName>
    </alternativeName>
    <alternativeName>
        <fullName evidence="10">Non-standard purine NTP pyrophosphatase</fullName>
    </alternativeName>
    <alternativeName>
        <fullName evidence="10">Nucleoside-triphosphate diphosphatase</fullName>
    </alternativeName>
    <alternativeName>
        <fullName evidence="10">Nucleoside-triphosphate pyrophosphatase</fullName>
        <shortName evidence="10">NTPase</shortName>
    </alternativeName>
</protein>
<evidence type="ECO:0000256" key="3">
    <source>
        <dbReference type="ARBA" id="ARBA00022723"/>
    </source>
</evidence>
<evidence type="ECO:0000256" key="6">
    <source>
        <dbReference type="ARBA" id="ARBA00022842"/>
    </source>
</evidence>
<organism evidence="12 13">
    <name type="scientific">Cohnella cholangitidis</name>
    <dbReference type="NCBI Taxonomy" id="2598458"/>
    <lineage>
        <taxon>Bacteria</taxon>
        <taxon>Bacillati</taxon>
        <taxon>Bacillota</taxon>
        <taxon>Bacilli</taxon>
        <taxon>Bacillales</taxon>
        <taxon>Paenibacillaceae</taxon>
        <taxon>Cohnella</taxon>
    </lineage>
</organism>
<feature type="binding site" evidence="10">
    <location>
        <position position="45"/>
    </location>
    <ligand>
        <name>Mg(2+)</name>
        <dbReference type="ChEBI" id="CHEBI:18420"/>
    </ligand>
</feature>
<keyword evidence="3 10" id="KW-0479">Metal-binding</keyword>
<comment type="catalytic activity">
    <reaction evidence="10">
        <text>ITP + H2O = IMP + diphosphate + H(+)</text>
        <dbReference type="Rhea" id="RHEA:29399"/>
        <dbReference type="ChEBI" id="CHEBI:15377"/>
        <dbReference type="ChEBI" id="CHEBI:15378"/>
        <dbReference type="ChEBI" id="CHEBI:33019"/>
        <dbReference type="ChEBI" id="CHEBI:58053"/>
        <dbReference type="ChEBI" id="CHEBI:61402"/>
        <dbReference type="EC" id="3.6.1.66"/>
    </reaction>
</comment>
<comment type="subunit">
    <text evidence="2 10">Homodimer.</text>
</comment>
<dbReference type="GO" id="GO:0017111">
    <property type="term" value="F:ribonucleoside triphosphate phosphatase activity"/>
    <property type="evidence" value="ECO:0007669"/>
    <property type="project" value="InterPro"/>
</dbReference>
<comment type="catalytic activity">
    <reaction evidence="8 10">
        <text>dITP + H2O = dIMP + diphosphate + H(+)</text>
        <dbReference type="Rhea" id="RHEA:28342"/>
        <dbReference type="ChEBI" id="CHEBI:15377"/>
        <dbReference type="ChEBI" id="CHEBI:15378"/>
        <dbReference type="ChEBI" id="CHEBI:33019"/>
        <dbReference type="ChEBI" id="CHEBI:61194"/>
        <dbReference type="ChEBI" id="CHEBI:61382"/>
        <dbReference type="EC" id="3.6.1.66"/>
    </reaction>
</comment>
<evidence type="ECO:0000256" key="5">
    <source>
        <dbReference type="ARBA" id="ARBA00022801"/>
    </source>
</evidence>
<dbReference type="InterPro" id="IPR002637">
    <property type="entry name" value="RdgB/HAM1"/>
</dbReference>
<feature type="binding site" evidence="10">
    <location>
        <begin position="173"/>
        <end position="176"/>
    </location>
    <ligand>
        <name>substrate</name>
    </ligand>
</feature>
<dbReference type="PANTHER" id="PTHR11067">
    <property type="entry name" value="INOSINE TRIPHOSPHATE PYROPHOSPHATASE/HAM1 PROTEIN"/>
    <property type="match status" value="1"/>
</dbReference>
<keyword evidence="4 10" id="KW-0547">Nucleotide-binding</keyword>
<evidence type="ECO:0000256" key="8">
    <source>
        <dbReference type="ARBA" id="ARBA00051875"/>
    </source>
</evidence>
<dbReference type="EC" id="3.6.1.66" evidence="10"/>
<dbReference type="GO" id="GO:0009117">
    <property type="term" value="P:nucleotide metabolic process"/>
    <property type="evidence" value="ECO:0007669"/>
    <property type="project" value="UniProtKB-KW"/>
</dbReference>
<dbReference type="GO" id="GO:0036220">
    <property type="term" value="F:ITP diphosphatase activity"/>
    <property type="evidence" value="ECO:0007669"/>
    <property type="project" value="UniProtKB-UniRule"/>
</dbReference>
<dbReference type="GO" id="GO:0009146">
    <property type="term" value="P:purine nucleoside triphosphate catabolic process"/>
    <property type="evidence" value="ECO:0007669"/>
    <property type="project" value="UniProtKB-UniRule"/>
</dbReference>
<gene>
    <name evidence="12" type="primary">rdgB</name>
    <name evidence="12" type="ORF">FPL14_23320</name>
</gene>
<feature type="binding site" evidence="10">
    <location>
        <position position="74"/>
    </location>
    <ligand>
        <name>Mg(2+)</name>
        <dbReference type="ChEBI" id="CHEBI:18420"/>
    </ligand>
</feature>
<dbReference type="Gene3D" id="3.90.950.10">
    <property type="match status" value="1"/>
</dbReference>
<feature type="active site" description="Proton acceptor" evidence="10">
    <location>
        <position position="74"/>
    </location>
</feature>
<comment type="similarity">
    <text evidence="1 10 11">Belongs to the HAM1 NTPase family.</text>
</comment>